<accession>A0A934NMI4</accession>
<dbReference type="Proteomes" id="UP000655868">
    <property type="component" value="Unassembled WGS sequence"/>
</dbReference>
<dbReference type="CDD" id="cd00093">
    <property type="entry name" value="HTH_XRE"/>
    <property type="match status" value="1"/>
</dbReference>
<dbReference type="InterPro" id="IPR010982">
    <property type="entry name" value="Lambda_DNA-bd_dom_sf"/>
</dbReference>
<keyword evidence="3" id="KW-1185">Reference proteome</keyword>
<reference evidence="2" key="1">
    <citation type="submission" date="2020-12" db="EMBL/GenBank/DDBJ databases">
        <title>Antrihabitans popcorni sp. nov. and Antrihabitans auranticaus sp. nov., isolated from a larva cave.</title>
        <authorList>
            <person name="Lee S.D."/>
            <person name="Kim I.S."/>
        </authorList>
    </citation>
    <scope>NUCLEOTIDE SEQUENCE</scope>
    <source>
        <strain evidence="2">YC3-6</strain>
    </source>
</reference>
<evidence type="ECO:0000259" key="1">
    <source>
        <dbReference type="PROSITE" id="PS50943"/>
    </source>
</evidence>
<dbReference type="PANTHER" id="PTHR35010:SF4">
    <property type="entry name" value="BLL5781 PROTEIN"/>
    <property type="match status" value="1"/>
</dbReference>
<organism evidence="2 3">
    <name type="scientific">Antrihabitans stalagmiti</name>
    <dbReference type="NCBI Taxonomy" id="2799499"/>
    <lineage>
        <taxon>Bacteria</taxon>
        <taxon>Bacillati</taxon>
        <taxon>Actinomycetota</taxon>
        <taxon>Actinomycetes</taxon>
        <taxon>Mycobacteriales</taxon>
        <taxon>Nocardiaceae</taxon>
        <taxon>Antrihabitans</taxon>
    </lineage>
</organism>
<dbReference type="RefSeq" id="WP_199702066.1">
    <property type="nucleotide sequence ID" value="NZ_JAEMNV010000001.1"/>
</dbReference>
<dbReference type="AlphaFoldDB" id="A0A934NMI4"/>
<evidence type="ECO:0000313" key="2">
    <source>
        <dbReference type="EMBL" id="MBJ8337963.1"/>
    </source>
</evidence>
<dbReference type="Gene3D" id="3.30.450.180">
    <property type="match status" value="1"/>
</dbReference>
<dbReference type="InterPro" id="IPR001387">
    <property type="entry name" value="Cro/C1-type_HTH"/>
</dbReference>
<dbReference type="SMART" id="SM00530">
    <property type="entry name" value="HTH_XRE"/>
    <property type="match status" value="1"/>
</dbReference>
<sequence>MTTTLEAQEPVGVLLRHWRERRRMSQMDLALRTEVSARHLSFVETGRSKPTRTMLLKLSEQLEIPLREQNSLLLAGGFAPAYAEHQLSDLPMAVVSDAIRKILDGHLPYPAIVVDRHWNMVDGNEAVPLFTTGCAEHLLEPPINVLRLSLHPDGMAPRIANIGQWRAHILDRLAHQIAATGDSQLTSLHRELSAYPGDDMDRAYDTRALVVPVRFRGSPDGNSPDLAFFSTTTVFGTPLDVTLAELAIEAFYPADEFTTAAFRR</sequence>
<dbReference type="Pfam" id="PF17765">
    <property type="entry name" value="MLTR_LBD"/>
    <property type="match status" value="1"/>
</dbReference>
<dbReference type="GO" id="GO:0003677">
    <property type="term" value="F:DNA binding"/>
    <property type="evidence" value="ECO:0007669"/>
    <property type="project" value="InterPro"/>
</dbReference>
<feature type="domain" description="HTH cro/C1-type" evidence="1">
    <location>
        <begin position="15"/>
        <end position="69"/>
    </location>
</feature>
<dbReference type="PROSITE" id="PS50943">
    <property type="entry name" value="HTH_CROC1"/>
    <property type="match status" value="1"/>
</dbReference>
<gene>
    <name evidence="2" type="ORF">JGU71_03600</name>
</gene>
<evidence type="ECO:0000313" key="3">
    <source>
        <dbReference type="Proteomes" id="UP000655868"/>
    </source>
</evidence>
<dbReference type="Pfam" id="PF01381">
    <property type="entry name" value="HTH_3"/>
    <property type="match status" value="1"/>
</dbReference>
<comment type="caution">
    <text evidence="2">The sequence shown here is derived from an EMBL/GenBank/DDBJ whole genome shotgun (WGS) entry which is preliminary data.</text>
</comment>
<dbReference type="Gene3D" id="1.10.260.40">
    <property type="entry name" value="lambda repressor-like DNA-binding domains"/>
    <property type="match status" value="1"/>
</dbReference>
<protein>
    <submittedName>
        <fullName evidence="2">Helix-turn-helix transcriptional regulator</fullName>
    </submittedName>
</protein>
<proteinExistence type="predicted"/>
<dbReference type="InterPro" id="IPR041413">
    <property type="entry name" value="MLTR_LBD"/>
</dbReference>
<name>A0A934NMI4_9NOCA</name>
<dbReference type="EMBL" id="JAEMNV010000001">
    <property type="protein sequence ID" value="MBJ8337963.1"/>
    <property type="molecule type" value="Genomic_DNA"/>
</dbReference>
<dbReference type="SUPFAM" id="SSF47413">
    <property type="entry name" value="lambda repressor-like DNA-binding domains"/>
    <property type="match status" value="1"/>
</dbReference>
<dbReference type="PANTHER" id="PTHR35010">
    <property type="entry name" value="BLL4672 PROTEIN-RELATED"/>
    <property type="match status" value="1"/>
</dbReference>